<comment type="caution">
    <text evidence="2">The sequence shown here is derived from an EMBL/GenBank/DDBJ whole genome shotgun (WGS) entry which is preliminary data.</text>
</comment>
<feature type="signal peptide" evidence="1">
    <location>
        <begin position="1"/>
        <end position="24"/>
    </location>
</feature>
<keyword evidence="1" id="KW-0732">Signal</keyword>
<dbReference type="OrthoDB" id="5292914at2"/>
<accession>A0A161PAJ3</accession>
<evidence type="ECO:0008006" key="4">
    <source>
        <dbReference type="Google" id="ProtNLM"/>
    </source>
</evidence>
<feature type="chain" id="PRO_5007824478" description="Pentapeptide repeat-containing protein" evidence="1">
    <location>
        <begin position="25"/>
        <end position="181"/>
    </location>
</feature>
<dbReference type="SUPFAM" id="SSF141571">
    <property type="entry name" value="Pentapeptide repeat-like"/>
    <property type="match status" value="1"/>
</dbReference>
<dbReference type="PANTHER" id="PTHR42999:SF1">
    <property type="entry name" value="PENTAPEPTIDE REPEAT-CONTAINING PROTEIN"/>
    <property type="match status" value="1"/>
</dbReference>
<dbReference type="InterPro" id="IPR052949">
    <property type="entry name" value="PA_immunity-related"/>
</dbReference>
<evidence type="ECO:0000313" key="2">
    <source>
        <dbReference type="EMBL" id="KYG62944.1"/>
    </source>
</evidence>
<dbReference type="EMBL" id="LUKD01000008">
    <property type="protein sequence ID" value="KYG62944.1"/>
    <property type="molecule type" value="Genomic_DNA"/>
</dbReference>
<evidence type="ECO:0000256" key="1">
    <source>
        <dbReference type="SAM" id="SignalP"/>
    </source>
</evidence>
<organism evidence="2 3">
    <name type="scientific">Bdellovibrio bacteriovorus</name>
    <dbReference type="NCBI Taxonomy" id="959"/>
    <lineage>
        <taxon>Bacteria</taxon>
        <taxon>Pseudomonadati</taxon>
        <taxon>Bdellovibrionota</taxon>
        <taxon>Bdellovibrionia</taxon>
        <taxon>Bdellovibrionales</taxon>
        <taxon>Pseudobdellovibrionaceae</taxon>
        <taxon>Bdellovibrio</taxon>
    </lineage>
</organism>
<dbReference type="RefSeq" id="WP_081112265.1">
    <property type="nucleotide sequence ID" value="NZ_LUKD01000008.1"/>
</dbReference>
<reference evidence="2 3" key="1">
    <citation type="submission" date="2016-03" db="EMBL/GenBank/DDBJ databases">
        <authorList>
            <person name="Ploux O."/>
        </authorList>
    </citation>
    <scope>NUCLEOTIDE SEQUENCE [LARGE SCALE GENOMIC DNA]</scope>
    <source>
        <strain evidence="2 3">EC13</strain>
    </source>
</reference>
<dbReference type="InterPro" id="IPR001646">
    <property type="entry name" value="5peptide_repeat"/>
</dbReference>
<dbReference type="AlphaFoldDB" id="A0A161PAJ3"/>
<gene>
    <name evidence="2" type="ORF">AZI87_16925</name>
</gene>
<proteinExistence type="predicted"/>
<dbReference type="Pfam" id="PF13599">
    <property type="entry name" value="Pentapeptide_4"/>
    <property type="match status" value="1"/>
</dbReference>
<dbReference type="Proteomes" id="UP000075799">
    <property type="component" value="Unassembled WGS sequence"/>
</dbReference>
<name>A0A161PAJ3_BDEBC</name>
<evidence type="ECO:0000313" key="3">
    <source>
        <dbReference type="Proteomes" id="UP000075799"/>
    </source>
</evidence>
<dbReference type="PANTHER" id="PTHR42999">
    <property type="entry name" value="ANTIBIOTIC RESISTANCE PROTEIN MCBG"/>
    <property type="match status" value="1"/>
</dbReference>
<dbReference type="Gene3D" id="2.160.20.80">
    <property type="entry name" value="E3 ubiquitin-protein ligase SopA"/>
    <property type="match status" value="1"/>
</dbReference>
<sequence length="181" mass="20681">MMRHWRNFWTVFIFSLTAVQSSSGLTLSASPLSGKTHPSFDYSEKPLSLAQVINAQFTNSSFLLNNWYQVSFKNVTWKDTNLAGTRSTKVEFENVDFRHSDLSGFKCNHCSLKNVTFENVKMDGAHFLGAVFINTHFVKSDLRRVDFVASSFQNCTVDSETAKHLSLEKLQKWKLQVKETP</sequence>
<protein>
    <recommendedName>
        <fullName evidence="4">Pentapeptide repeat-containing protein</fullName>
    </recommendedName>
</protein>